<evidence type="ECO:0000256" key="1">
    <source>
        <dbReference type="SAM" id="Phobius"/>
    </source>
</evidence>
<feature type="transmembrane region" description="Helical" evidence="1">
    <location>
        <begin position="49"/>
        <end position="73"/>
    </location>
</feature>
<dbReference type="RefSeq" id="WP_011849302.1">
    <property type="nucleotide sequence ID" value="NC_009073.1"/>
</dbReference>
<dbReference type="EMBL" id="CP000561">
    <property type="protein sequence ID" value="ABO08044.1"/>
    <property type="molecule type" value="Genomic_DNA"/>
</dbReference>
<dbReference type="KEGG" id="pcl:Pcal_0617"/>
<gene>
    <name evidence="2" type="ordered locus">Pcal_0617</name>
</gene>
<keyword evidence="1" id="KW-1133">Transmembrane helix</keyword>
<reference evidence="2" key="1">
    <citation type="submission" date="2007-02" db="EMBL/GenBank/DDBJ databases">
        <title>Complete sequence of Pyrobaculum calidifontis JCM 11548.</title>
        <authorList>
            <consortium name="US DOE Joint Genome Institute"/>
            <person name="Copeland A."/>
            <person name="Lucas S."/>
            <person name="Lapidus A."/>
            <person name="Barry K."/>
            <person name="Glavina del Rio T."/>
            <person name="Dalin E."/>
            <person name="Tice H."/>
            <person name="Pitluck S."/>
            <person name="Chain P."/>
            <person name="Malfatti S."/>
            <person name="Shin M."/>
            <person name="Vergez L."/>
            <person name="Schmutz J."/>
            <person name="Larimer F."/>
            <person name="Land M."/>
            <person name="Hauser L."/>
            <person name="Kyrpides N."/>
            <person name="Mikhailova N."/>
            <person name="Cozen A.E."/>
            <person name="Fitz-Gibbon S.T."/>
            <person name="House C.H."/>
            <person name="Saltikov C."/>
            <person name="Lowe T.M."/>
            <person name="Richardson P."/>
        </authorList>
    </citation>
    <scope>NUCLEOTIDE SEQUENCE [LARGE SCALE GENOMIC DNA]</scope>
    <source>
        <strain evidence="2">JCM 11548</strain>
    </source>
</reference>
<feature type="transmembrane region" description="Helical" evidence="1">
    <location>
        <begin position="85"/>
        <end position="108"/>
    </location>
</feature>
<dbReference type="AlphaFoldDB" id="A3MTS7"/>
<keyword evidence="1" id="KW-0472">Membrane</keyword>
<keyword evidence="3" id="KW-1185">Reference proteome</keyword>
<dbReference type="OrthoDB" id="28678at2157"/>
<dbReference type="eggNOG" id="arCOG05532">
    <property type="taxonomic scope" value="Archaea"/>
</dbReference>
<protein>
    <submittedName>
        <fullName evidence="2">Uncharacterized protein</fullName>
    </submittedName>
</protein>
<accession>A3MTS7</accession>
<evidence type="ECO:0000313" key="2">
    <source>
        <dbReference type="EMBL" id="ABO08044.1"/>
    </source>
</evidence>
<dbReference type="Proteomes" id="UP000001431">
    <property type="component" value="Chromosome"/>
</dbReference>
<sequence length="151" mass="16791">MMKLYAAILAVAIVAMFLPVEYLVSDAFRPPPNKVLTPTGVKEVAGTPLWLYPWRATVVLVTLLFAAVVATFFTRQTGRVRWTLAFLSITTAVFHYLTLLFTSSPPGYGVEVYPLLYVIKVGNAPPQFYLDLGQILILYAAYNAYKARTPP</sequence>
<keyword evidence="1" id="KW-0812">Transmembrane</keyword>
<name>A3MTS7_PYRCJ</name>
<dbReference type="HOGENOM" id="CLU_1691600_0_0_2"/>
<proteinExistence type="predicted"/>
<organism evidence="2 3">
    <name type="scientific">Pyrobaculum calidifontis (strain DSM 21063 / JCM 11548 / VA1)</name>
    <dbReference type="NCBI Taxonomy" id="410359"/>
    <lineage>
        <taxon>Archaea</taxon>
        <taxon>Thermoproteota</taxon>
        <taxon>Thermoprotei</taxon>
        <taxon>Thermoproteales</taxon>
        <taxon>Thermoproteaceae</taxon>
        <taxon>Pyrobaculum</taxon>
    </lineage>
</organism>
<evidence type="ECO:0000313" key="3">
    <source>
        <dbReference type="Proteomes" id="UP000001431"/>
    </source>
</evidence>
<dbReference type="GeneID" id="4910267"/>